<comment type="similarity">
    <text evidence="13">Belongs to the polysaccharide monooxygenase AA9 family.</text>
</comment>
<dbReference type="PANTHER" id="PTHR33353">
    <property type="entry name" value="PUTATIVE (AFU_ORTHOLOGUE AFUA_1G12560)-RELATED"/>
    <property type="match status" value="1"/>
</dbReference>
<evidence type="ECO:0000256" key="8">
    <source>
        <dbReference type="ARBA" id="ARBA00023008"/>
    </source>
</evidence>
<evidence type="ECO:0000256" key="9">
    <source>
        <dbReference type="ARBA" id="ARBA00023033"/>
    </source>
</evidence>
<accession>A0AAW0DF99</accession>
<dbReference type="Gene3D" id="2.70.50.70">
    <property type="match status" value="1"/>
</dbReference>
<evidence type="ECO:0000256" key="3">
    <source>
        <dbReference type="ARBA" id="ARBA00022525"/>
    </source>
</evidence>
<evidence type="ECO:0000256" key="10">
    <source>
        <dbReference type="ARBA" id="ARBA00023157"/>
    </source>
</evidence>
<name>A0AAW0DF99_9AGAR</name>
<keyword evidence="6" id="KW-0136">Cellulose degradation</keyword>
<keyword evidence="5 17" id="KW-0732">Signal</keyword>
<evidence type="ECO:0000256" key="5">
    <source>
        <dbReference type="ARBA" id="ARBA00022729"/>
    </source>
</evidence>
<feature type="chain" id="PRO_5043530407" description="lytic cellulose monooxygenase (C4-dehydrogenating)" evidence="17">
    <location>
        <begin position="18"/>
        <end position="380"/>
    </location>
</feature>
<evidence type="ECO:0000256" key="16">
    <source>
        <dbReference type="SAM" id="MobiDB-lite"/>
    </source>
</evidence>
<evidence type="ECO:0000256" key="12">
    <source>
        <dbReference type="ARBA" id="ARBA00023326"/>
    </source>
</evidence>
<evidence type="ECO:0000256" key="13">
    <source>
        <dbReference type="ARBA" id="ARBA00044502"/>
    </source>
</evidence>
<keyword evidence="10" id="KW-1015">Disulfide bond</keyword>
<evidence type="ECO:0000256" key="4">
    <source>
        <dbReference type="ARBA" id="ARBA00022723"/>
    </source>
</evidence>
<evidence type="ECO:0000256" key="6">
    <source>
        <dbReference type="ARBA" id="ARBA00023001"/>
    </source>
</evidence>
<dbReference type="EC" id="1.14.99.56" evidence="15"/>
<comment type="catalytic activity">
    <reaction evidence="14">
        <text>[(1-&gt;4)-beta-D-glucosyl]n+m + reduced acceptor + O2 = 4-dehydro-beta-D-glucosyl-[(1-&gt;4)-beta-D-glucosyl]n-1 + [(1-&gt;4)-beta-D-glucosyl]m + acceptor + H2O.</text>
        <dbReference type="EC" id="1.14.99.56"/>
    </reaction>
</comment>
<dbReference type="GO" id="GO:0005576">
    <property type="term" value="C:extracellular region"/>
    <property type="evidence" value="ECO:0007669"/>
    <property type="project" value="UniProtKB-SubCell"/>
</dbReference>
<keyword evidence="11" id="KW-0119">Carbohydrate metabolism</keyword>
<evidence type="ECO:0000256" key="17">
    <source>
        <dbReference type="SAM" id="SignalP"/>
    </source>
</evidence>
<comment type="cofactor">
    <cofactor evidence="1">
        <name>Cu(2+)</name>
        <dbReference type="ChEBI" id="CHEBI:29036"/>
    </cofactor>
</comment>
<gene>
    <name evidence="19" type="ORF">VNI00_005366</name>
</gene>
<evidence type="ECO:0000256" key="15">
    <source>
        <dbReference type="ARBA" id="ARBA00047174"/>
    </source>
</evidence>
<keyword evidence="20" id="KW-1185">Reference proteome</keyword>
<evidence type="ECO:0000259" key="18">
    <source>
        <dbReference type="Pfam" id="PF03443"/>
    </source>
</evidence>
<dbReference type="AlphaFoldDB" id="A0AAW0DF99"/>
<feature type="region of interest" description="Disordered" evidence="16">
    <location>
        <begin position="242"/>
        <end position="380"/>
    </location>
</feature>
<feature type="domain" description="Auxiliary Activity family 9 catalytic" evidence="18">
    <location>
        <begin position="18"/>
        <end position="221"/>
    </location>
</feature>
<evidence type="ECO:0000313" key="20">
    <source>
        <dbReference type="Proteomes" id="UP001383192"/>
    </source>
</evidence>
<organism evidence="19 20">
    <name type="scientific">Paramarasmius palmivorus</name>
    <dbReference type="NCBI Taxonomy" id="297713"/>
    <lineage>
        <taxon>Eukaryota</taxon>
        <taxon>Fungi</taxon>
        <taxon>Dikarya</taxon>
        <taxon>Basidiomycota</taxon>
        <taxon>Agaricomycotina</taxon>
        <taxon>Agaricomycetes</taxon>
        <taxon>Agaricomycetidae</taxon>
        <taxon>Agaricales</taxon>
        <taxon>Marasmiineae</taxon>
        <taxon>Marasmiaceae</taxon>
        <taxon>Paramarasmius</taxon>
    </lineage>
</organism>
<dbReference type="Pfam" id="PF03443">
    <property type="entry name" value="AA9"/>
    <property type="match status" value="1"/>
</dbReference>
<evidence type="ECO:0000313" key="19">
    <source>
        <dbReference type="EMBL" id="KAK7049936.1"/>
    </source>
</evidence>
<keyword evidence="12" id="KW-0624">Polysaccharide degradation</keyword>
<evidence type="ECO:0000256" key="2">
    <source>
        <dbReference type="ARBA" id="ARBA00004613"/>
    </source>
</evidence>
<feature type="compositionally biased region" description="Low complexity" evidence="16">
    <location>
        <begin position="277"/>
        <end position="297"/>
    </location>
</feature>
<dbReference type="InterPro" id="IPR005103">
    <property type="entry name" value="AA9_LPMO"/>
</dbReference>
<sequence length="380" mass="39884">MIFSVLIPVSLAAYASAHGYLARVSIDGKNYEGVPPRAPARDSVIRQVANEEPVKGADNSAIGCGKDAQLASSAADINPGSTISFDWRAADSKGFWPHEVGPMLTYMASCGSQDCKDFSSDNAEWFKIAESGQDGNGKWKQASLKTGGVDTATIPLDLAPGNYLIRHEIIALHVANSMGGAEFYPNCLQVKVGGNGDKKPTDQDLVKLPGAYHDDDPGIFVPQIFNGLKNYIMPGPKIDTLLGGGNGNSTNDNDSSNGSDSNSGSNQSGQNNGGKGQDNSGQGQNGNQNGNQNQNQDGQEHDSSNTHLSNPPDNSNSGNSNGNSGATGGVSGTGSQQGAGNSTSSSHTCRKRRESRKRSAPTSPRALRARHHSKFRRTSH</sequence>
<keyword evidence="8" id="KW-0186">Copper</keyword>
<evidence type="ECO:0000256" key="1">
    <source>
        <dbReference type="ARBA" id="ARBA00001973"/>
    </source>
</evidence>
<keyword evidence="4" id="KW-0479">Metal-binding</keyword>
<feature type="compositionally biased region" description="Basic residues" evidence="16">
    <location>
        <begin position="348"/>
        <end position="359"/>
    </location>
</feature>
<keyword evidence="7" id="KW-0560">Oxidoreductase</keyword>
<keyword evidence="9" id="KW-0503">Monooxygenase</keyword>
<dbReference type="GO" id="GO:0046872">
    <property type="term" value="F:metal ion binding"/>
    <property type="evidence" value="ECO:0007669"/>
    <property type="project" value="UniProtKB-KW"/>
</dbReference>
<feature type="compositionally biased region" description="Gly residues" evidence="16">
    <location>
        <begin position="325"/>
        <end position="337"/>
    </location>
</feature>
<reference evidence="19 20" key="1">
    <citation type="submission" date="2024-01" db="EMBL/GenBank/DDBJ databases">
        <title>A draft genome for a cacao thread blight-causing isolate of Paramarasmius palmivorus.</title>
        <authorList>
            <person name="Baruah I.K."/>
            <person name="Bukari Y."/>
            <person name="Amoako-Attah I."/>
            <person name="Meinhardt L.W."/>
            <person name="Bailey B.A."/>
            <person name="Cohen S.P."/>
        </authorList>
    </citation>
    <scope>NUCLEOTIDE SEQUENCE [LARGE SCALE GENOMIC DNA]</scope>
    <source>
        <strain evidence="19 20">GH-12</strain>
    </source>
</reference>
<feature type="signal peptide" evidence="17">
    <location>
        <begin position="1"/>
        <end position="17"/>
    </location>
</feature>
<feature type="compositionally biased region" description="Basic residues" evidence="16">
    <location>
        <begin position="367"/>
        <end position="380"/>
    </location>
</feature>
<dbReference type="GO" id="GO:0004497">
    <property type="term" value="F:monooxygenase activity"/>
    <property type="evidence" value="ECO:0007669"/>
    <property type="project" value="UniProtKB-KW"/>
</dbReference>
<protein>
    <recommendedName>
        <fullName evidence="15">lytic cellulose monooxygenase (C4-dehydrogenating)</fullName>
        <ecNumber evidence="15">1.14.99.56</ecNumber>
    </recommendedName>
</protein>
<dbReference type="CDD" id="cd21175">
    <property type="entry name" value="LPMO_AA9"/>
    <property type="match status" value="1"/>
</dbReference>
<comment type="subcellular location">
    <subcellularLocation>
        <location evidence="2">Secreted</location>
    </subcellularLocation>
</comment>
<feature type="compositionally biased region" description="Low complexity" evidence="16">
    <location>
        <begin position="314"/>
        <end position="324"/>
    </location>
</feature>
<evidence type="ECO:0000256" key="11">
    <source>
        <dbReference type="ARBA" id="ARBA00023277"/>
    </source>
</evidence>
<dbReference type="InterPro" id="IPR049892">
    <property type="entry name" value="AA9"/>
</dbReference>
<dbReference type="PANTHER" id="PTHR33353:SF10">
    <property type="entry name" value="ENDO-BETA-1,4-GLUCANASE D"/>
    <property type="match status" value="1"/>
</dbReference>
<keyword evidence="3" id="KW-0964">Secreted</keyword>
<dbReference type="EMBL" id="JAYKXP010000015">
    <property type="protein sequence ID" value="KAK7049936.1"/>
    <property type="molecule type" value="Genomic_DNA"/>
</dbReference>
<dbReference type="Proteomes" id="UP001383192">
    <property type="component" value="Unassembled WGS sequence"/>
</dbReference>
<evidence type="ECO:0000256" key="7">
    <source>
        <dbReference type="ARBA" id="ARBA00023002"/>
    </source>
</evidence>
<dbReference type="GO" id="GO:0030245">
    <property type="term" value="P:cellulose catabolic process"/>
    <property type="evidence" value="ECO:0007669"/>
    <property type="project" value="UniProtKB-KW"/>
</dbReference>
<evidence type="ECO:0000256" key="14">
    <source>
        <dbReference type="ARBA" id="ARBA00045077"/>
    </source>
</evidence>
<proteinExistence type="inferred from homology"/>
<feature type="compositionally biased region" description="Low complexity" evidence="16">
    <location>
        <begin position="248"/>
        <end position="270"/>
    </location>
</feature>
<comment type="caution">
    <text evidence="19">The sequence shown here is derived from an EMBL/GenBank/DDBJ whole genome shotgun (WGS) entry which is preliminary data.</text>
</comment>